<proteinExistence type="predicted"/>
<evidence type="ECO:0000313" key="2">
    <source>
        <dbReference type="EMBL" id="TBU65390.1"/>
    </source>
</evidence>
<dbReference type="Proteomes" id="UP000292082">
    <property type="component" value="Unassembled WGS sequence"/>
</dbReference>
<gene>
    <name evidence="2" type="ORF">BD310DRAFT_6538</name>
</gene>
<feature type="compositionally biased region" description="Basic and acidic residues" evidence="1">
    <location>
        <begin position="94"/>
        <end position="104"/>
    </location>
</feature>
<feature type="compositionally biased region" description="Low complexity" evidence="1">
    <location>
        <begin position="105"/>
        <end position="114"/>
    </location>
</feature>
<reference evidence="2 3" key="1">
    <citation type="submission" date="2019-01" db="EMBL/GenBank/DDBJ databases">
        <title>Draft genome sequences of three monokaryotic isolates of the white-rot basidiomycete fungus Dichomitus squalens.</title>
        <authorList>
            <consortium name="DOE Joint Genome Institute"/>
            <person name="Lopez S.C."/>
            <person name="Andreopoulos B."/>
            <person name="Pangilinan J."/>
            <person name="Lipzen A."/>
            <person name="Riley R."/>
            <person name="Ahrendt S."/>
            <person name="Ng V."/>
            <person name="Barry K."/>
            <person name="Daum C."/>
            <person name="Grigoriev I.V."/>
            <person name="Hilden K.S."/>
            <person name="Makela M.R."/>
            <person name="de Vries R.P."/>
        </authorList>
    </citation>
    <scope>NUCLEOTIDE SEQUENCE [LARGE SCALE GENOMIC DNA]</scope>
    <source>
        <strain evidence="2 3">CBS 464.89</strain>
    </source>
</reference>
<keyword evidence="3" id="KW-1185">Reference proteome</keyword>
<accession>A0A4Q9QDH0</accession>
<name>A0A4Q9QDH0_9APHY</name>
<dbReference type="EMBL" id="ML145084">
    <property type="protein sequence ID" value="TBU65390.1"/>
    <property type="molecule type" value="Genomic_DNA"/>
</dbReference>
<dbReference type="AlphaFoldDB" id="A0A4Q9QDH0"/>
<feature type="region of interest" description="Disordered" evidence="1">
    <location>
        <begin position="94"/>
        <end position="114"/>
    </location>
</feature>
<sequence length="114" mass="12752">MREVSCRPRRTRPREVRRDERSGRCEVGGCAAWPRSRAWPQISPSSRPGRGCSLALSSHLHISCLEATGAATRGWASHQCSRTCEPTNFPKECRVGSTRRRDSRAPPAAREVPR</sequence>
<evidence type="ECO:0000313" key="3">
    <source>
        <dbReference type="Proteomes" id="UP000292082"/>
    </source>
</evidence>
<evidence type="ECO:0000256" key="1">
    <source>
        <dbReference type="SAM" id="MobiDB-lite"/>
    </source>
</evidence>
<protein>
    <submittedName>
        <fullName evidence="2">Uncharacterized protein</fullName>
    </submittedName>
</protein>
<organism evidence="2 3">
    <name type="scientific">Dichomitus squalens</name>
    <dbReference type="NCBI Taxonomy" id="114155"/>
    <lineage>
        <taxon>Eukaryota</taxon>
        <taxon>Fungi</taxon>
        <taxon>Dikarya</taxon>
        <taxon>Basidiomycota</taxon>
        <taxon>Agaricomycotina</taxon>
        <taxon>Agaricomycetes</taxon>
        <taxon>Polyporales</taxon>
        <taxon>Polyporaceae</taxon>
        <taxon>Dichomitus</taxon>
    </lineage>
</organism>